<feature type="non-terminal residue" evidence="2">
    <location>
        <position position="237"/>
    </location>
</feature>
<dbReference type="AlphaFoldDB" id="K6UFD7"/>
<dbReference type="OrthoDB" id="387682at2759"/>
<dbReference type="KEGG" id="pcy:PCYB_006700"/>
<dbReference type="EMBL" id="DF158171">
    <property type="protein sequence ID" value="GAB69921.1"/>
    <property type="molecule type" value="Genomic_DNA"/>
</dbReference>
<sequence length="237" mass="27520">SFTNYENQLSCEQDKEVELNAILTGNCDGFTSSLLKSTKCESVSACRAVEKFLNNLQLNHDPSYTENGFKYMYYWLYADVLNSDPSHIEMVELYKKLIDQYDTSTIYEKYKNQLNEKKSENLINLFTLYNNFNKVEVHSTPNAEKCDCAKKCAITYMDYIVQCHNDNDQDFCNELENFRLRYNNRLKSIENCNELKELPSFQGSSLAATISLPVSIMSIISFFSFITYKVGIFFVQN</sequence>
<reference evidence="2 3" key="1">
    <citation type="journal article" date="2012" name="Nat. Genet.">
        <title>Plasmodium cynomolgi genome sequences provide insight into Plasmodium vivax and the monkey malaria clade.</title>
        <authorList>
            <person name="Tachibana S."/>
            <person name="Sullivan S.A."/>
            <person name="Kawai S."/>
            <person name="Nakamura S."/>
            <person name="Kim H.R."/>
            <person name="Goto N."/>
            <person name="Arisue N."/>
            <person name="Palacpac N.M.Q."/>
            <person name="Honma H."/>
            <person name="Yagi M."/>
            <person name="Tougan T."/>
            <person name="Katakai Y."/>
            <person name="Kaneko O."/>
            <person name="Mita T."/>
            <person name="Kita K."/>
            <person name="Yasutomi Y."/>
            <person name="Sutton P.L."/>
            <person name="Shakhbatyan R."/>
            <person name="Horii T."/>
            <person name="Yasunaga T."/>
            <person name="Barnwell J.W."/>
            <person name="Escalante A.A."/>
            <person name="Carlton J.M."/>
            <person name="Tanabe K."/>
        </authorList>
    </citation>
    <scope>NUCLEOTIDE SEQUENCE [LARGE SCALE GENOMIC DNA]</scope>
    <source>
        <strain evidence="2 3">B</strain>
    </source>
</reference>
<evidence type="ECO:0000313" key="2">
    <source>
        <dbReference type="EMBL" id="GAB69921.1"/>
    </source>
</evidence>
<protein>
    <recommendedName>
        <fullName evidence="4">CYIR protein</fullName>
    </recommendedName>
</protein>
<feature type="transmembrane region" description="Helical" evidence="1">
    <location>
        <begin position="206"/>
        <end position="228"/>
    </location>
</feature>
<proteinExistence type="predicted"/>
<dbReference type="OMA" id="ANFSHIT"/>
<dbReference type="GeneID" id="14696463"/>
<accession>K6UFD7</accession>
<dbReference type="Proteomes" id="UP000006319">
    <property type="component" value="Unassembled WGS sequence"/>
</dbReference>
<organism evidence="2 3">
    <name type="scientific">Plasmodium cynomolgi (strain B)</name>
    <dbReference type="NCBI Taxonomy" id="1120755"/>
    <lineage>
        <taxon>Eukaryota</taxon>
        <taxon>Sar</taxon>
        <taxon>Alveolata</taxon>
        <taxon>Apicomplexa</taxon>
        <taxon>Aconoidasida</taxon>
        <taxon>Haemosporida</taxon>
        <taxon>Plasmodiidae</taxon>
        <taxon>Plasmodium</taxon>
        <taxon>Plasmodium (Plasmodium)</taxon>
    </lineage>
</organism>
<evidence type="ECO:0008006" key="4">
    <source>
        <dbReference type="Google" id="ProtNLM"/>
    </source>
</evidence>
<keyword evidence="1" id="KW-0812">Transmembrane</keyword>
<name>K6UFD7_PLACD</name>
<keyword evidence="1" id="KW-1133">Transmembrane helix</keyword>
<gene>
    <name evidence="2" type="ORF">PCYB_006700</name>
</gene>
<evidence type="ECO:0000313" key="3">
    <source>
        <dbReference type="Proteomes" id="UP000006319"/>
    </source>
</evidence>
<dbReference type="VEuPathDB" id="PlasmoDB:PCYB_006700"/>
<keyword evidence="3" id="KW-1185">Reference proteome</keyword>
<feature type="non-terminal residue" evidence="2">
    <location>
        <position position="1"/>
    </location>
</feature>
<evidence type="ECO:0000256" key="1">
    <source>
        <dbReference type="SAM" id="Phobius"/>
    </source>
</evidence>
<dbReference type="RefSeq" id="XP_004228139.1">
    <property type="nucleotide sequence ID" value="XM_004228091.1"/>
</dbReference>
<keyword evidence="1" id="KW-0472">Membrane</keyword>